<dbReference type="InterPro" id="IPR018181">
    <property type="entry name" value="Heat_shock_70_CS"/>
</dbReference>
<evidence type="ECO:0000256" key="4">
    <source>
        <dbReference type="ARBA" id="ARBA00023186"/>
    </source>
</evidence>
<dbReference type="SUPFAM" id="SSF100920">
    <property type="entry name" value="Heat shock protein 70kD (HSP70), peptide-binding domain"/>
    <property type="match status" value="1"/>
</dbReference>
<dbReference type="Gene3D" id="1.20.1270.10">
    <property type="match status" value="1"/>
</dbReference>
<dbReference type="PANTHER" id="PTHR19375">
    <property type="entry name" value="HEAT SHOCK PROTEIN 70KDA"/>
    <property type="match status" value="1"/>
</dbReference>
<evidence type="ECO:0000256" key="3">
    <source>
        <dbReference type="ARBA" id="ARBA00022840"/>
    </source>
</evidence>
<dbReference type="Gene3D" id="3.30.30.30">
    <property type="match status" value="1"/>
</dbReference>
<protein>
    <recommendedName>
        <fullName evidence="8">Heat shock protein 70</fullName>
    </recommendedName>
</protein>
<dbReference type="InterPro" id="IPR029047">
    <property type="entry name" value="HSP70_peptide-bd_sf"/>
</dbReference>
<dbReference type="FunFam" id="3.30.30.30:FF:000001">
    <property type="entry name" value="heat shock 70 kDa protein-like"/>
    <property type="match status" value="1"/>
</dbReference>
<evidence type="ECO:0000313" key="7">
    <source>
        <dbReference type="Proteomes" id="UP001497525"/>
    </source>
</evidence>
<dbReference type="EMBL" id="CAXLJL010000978">
    <property type="protein sequence ID" value="CAL5142250.1"/>
    <property type="molecule type" value="Genomic_DNA"/>
</dbReference>
<gene>
    <name evidence="6" type="ORF">CDAUBV1_LOCUS17501</name>
</gene>
<dbReference type="GO" id="GO:0140662">
    <property type="term" value="F:ATP-dependent protein folding chaperone"/>
    <property type="evidence" value="ECO:0007669"/>
    <property type="project" value="InterPro"/>
</dbReference>
<dbReference type="InterPro" id="IPR043129">
    <property type="entry name" value="ATPase_NBD"/>
</dbReference>
<accession>A0AAV2U0J2</accession>
<evidence type="ECO:0000256" key="5">
    <source>
        <dbReference type="RuleBase" id="RU003322"/>
    </source>
</evidence>
<comment type="similarity">
    <text evidence="1 5">Belongs to the heat shock protein 70 family.</text>
</comment>
<dbReference type="PROSITE" id="PS00329">
    <property type="entry name" value="HSP70_2"/>
    <property type="match status" value="1"/>
</dbReference>
<keyword evidence="2 5" id="KW-0547">Nucleotide-binding</keyword>
<dbReference type="PRINTS" id="PR00301">
    <property type="entry name" value="HEATSHOCK70"/>
</dbReference>
<evidence type="ECO:0008006" key="8">
    <source>
        <dbReference type="Google" id="ProtNLM"/>
    </source>
</evidence>
<proteinExistence type="inferred from homology"/>
<keyword evidence="4" id="KW-0143">Chaperone</keyword>
<dbReference type="InterPro" id="IPR029048">
    <property type="entry name" value="HSP70_C_sf"/>
</dbReference>
<sequence>MPYAIGIDLGTTNSCVAVCRGGRSEALQNDHGEYTTPSCLAFTPDSVLIGTDAKDQLQVNPKNTIYDFKRLIGRSFDDPVLQEDMKQWPFTIVQDGVRVKVQVEYGTEVKKFLPEQLCSMLLAELKRTAELRLGEKVNDVVITVPAYFNSAQREATRNAGQIAGLNVLQLLDEPTAAAIAYGFREASSDEQNLLVFDFGGGTLDVSVLSANNKNFTVKATAGDNHLGGEDFDQNLVTCLLNEIRQQFTISVDKEQSIVHRLHEQCEQAKRDLCNVTSTLIEIDCLDQTTIQRKMNRSEFEKLNEGLFQRALSKVDQALDDAKISKSRIDHVILVGGSSRIPKIQQLLSKHFGEIELNKSVNPDEIVACGAAVLAASLSKTDDQDDFDIDVVNVVPYSLGWSDYSGQMKVLIPRNSPFPFENVCQTTTVEDNQTRIDYLIYEGEHAMTKDNRFLDQFSLQNIKPARRGNATIDLKFQIDKDGVLLVSATERGHGCQKIIEVTRTHGSLSEEEKNRIAEETEHFRLENEKHRERMAVWNEVEEQSYSLREEAKMKLSSGRISEETYTNIVNKCTEVRLWLQNNQCASKEEYIQKKSELNDLHSTM</sequence>
<evidence type="ECO:0000313" key="6">
    <source>
        <dbReference type="EMBL" id="CAL5142250.1"/>
    </source>
</evidence>
<dbReference type="PROSITE" id="PS01036">
    <property type="entry name" value="HSP70_3"/>
    <property type="match status" value="1"/>
</dbReference>
<dbReference type="Proteomes" id="UP001497525">
    <property type="component" value="Unassembled WGS sequence"/>
</dbReference>
<dbReference type="Pfam" id="PF00012">
    <property type="entry name" value="HSP70"/>
    <property type="match status" value="1"/>
</dbReference>
<dbReference type="CDD" id="cd24028">
    <property type="entry name" value="ASKHA_NBD_HSP70_HSPA1-like"/>
    <property type="match status" value="1"/>
</dbReference>
<dbReference type="InterPro" id="IPR013126">
    <property type="entry name" value="Hsp_70_fam"/>
</dbReference>
<reference evidence="6" key="1">
    <citation type="submission" date="2024-06" db="EMBL/GenBank/DDBJ databases">
        <authorList>
            <person name="Liu X."/>
            <person name="Lenzi L."/>
            <person name="Haldenby T S."/>
            <person name="Uol C."/>
        </authorList>
    </citation>
    <scope>NUCLEOTIDE SEQUENCE</scope>
</reference>
<name>A0AAV2U0J2_CALDB</name>
<organism evidence="6 7">
    <name type="scientific">Calicophoron daubneyi</name>
    <name type="common">Rumen fluke</name>
    <name type="synonym">Paramphistomum daubneyi</name>
    <dbReference type="NCBI Taxonomy" id="300641"/>
    <lineage>
        <taxon>Eukaryota</taxon>
        <taxon>Metazoa</taxon>
        <taxon>Spiralia</taxon>
        <taxon>Lophotrochozoa</taxon>
        <taxon>Platyhelminthes</taxon>
        <taxon>Trematoda</taxon>
        <taxon>Digenea</taxon>
        <taxon>Plagiorchiida</taxon>
        <taxon>Pronocephalata</taxon>
        <taxon>Paramphistomoidea</taxon>
        <taxon>Paramphistomidae</taxon>
        <taxon>Calicophoron</taxon>
    </lineage>
</organism>
<dbReference type="PROSITE" id="PS00297">
    <property type="entry name" value="HSP70_1"/>
    <property type="match status" value="1"/>
</dbReference>
<evidence type="ECO:0000256" key="2">
    <source>
        <dbReference type="ARBA" id="ARBA00022741"/>
    </source>
</evidence>
<dbReference type="Gene3D" id="2.60.34.10">
    <property type="entry name" value="Substrate Binding Domain Of DNAk, Chain A, domain 1"/>
    <property type="match status" value="1"/>
</dbReference>
<dbReference type="SUPFAM" id="SSF53067">
    <property type="entry name" value="Actin-like ATPase domain"/>
    <property type="match status" value="2"/>
</dbReference>
<dbReference type="GO" id="GO:0005524">
    <property type="term" value="F:ATP binding"/>
    <property type="evidence" value="ECO:0007669"/>
    <property type="project" value="UniProtKB-KW"/>
</dbReference>
<dbReference type="SUPFAM" id="SSF100934">
    <property type="entry name" value="Heat shock protein 70kD (HSP70), C-terminal subdomain"/>
    <property type="match status" value="1"/>
</dbReference>
<dbReference type="Gene3D" id="3.90.640.10">
    <property type="entry name" value="Actin, Chain A, domain 4"/>
    <property type="match status" value="1"/>
</dbReference>
<evidence type="ECO:0000256" key="1">
    <source>
        <dbReference type="ARBA" id="ARBA00007381"/>
    </source>
</evidence>
<keyword evidence="3 5" id="KW-0067">ATP-binding</keyword>
<dbReference type="Gene3D" id="3.30.420.40">
    <property type="match status" value="2"/>
</dbReference>
<comment type="caution">
    <text evidence="6">The sequence shown here is derived from an EMBL/GenBank/DDBJ whole genome shotgun (WGS) entry which is preliminary data.</text>
</comment>
<dbReference type="AlphaFoldDB" id="A0AAV2U0J2"/>
<dbReference type="FunFam" id="3.30.420.40:FF:000046">
    <property type="entry name" value="Chaperone protein HscA"/>
    <property type="match status" value="1"/>
</dbReference>
<dbReference type="FunFam" id="3.90.640.10:FF:000003">
    <property type="entry name" value="Molecular chaperone DnaK"/>
    <property type="match status" value="1"/>
</dbReference>